<dbReference type="Pfam" id="PF00084">
    <property type="entry name" value="Sushi"/>
    <property type="match status" value="6"/>
</dbReference>
<sequence>MECRNGEWVARNPLKICEKRPCGHPGDTPYGTFQLVRGEKFEYGAKVVYTCNEGYQMLGRINFRECESDGWTNDIPICEVVKCLPVTHPENGKFTSSALEIDQEYTFGQVVRFACDSGFTLVGPAEIHCSTNGAWSGEIPKCMEISCQKPEIPNGSAASPKKTYKENERFQYTCQKGYEYSNKGDAICTALGWTPSPSCKEFICPSPPIKNGDYTPKGITYRSGDEIIYHCKTGFYPSNQGKRAKCTKSRWEPEPRCEKRCEYPEIKHGILHNEYSYRRDFPVPVGKKYSFSCHHDFVTDTKQNRGYIHCTQEGWSPAVPCRRKCIFNNLIYGERPYPTKIYLQGESLRVNCNYGYSLQNGQTVMNCTENGWVPPPQC</sequence>
<feature type="disulfide bond" evidence="5">
    <location>
        <begin position="51"/>
        <end position="78"/>
    </location>
</feature>
<protein>
    <submittedName>
        <fullName evidence="7">CFAH factor</fullName>
    </submittedName>
</protein>
<dbReference type="AlphaFoldDB" id="A0A6G1BHS2"/>
<accession>A0A6G1BHS2</accession>
<organism evidence="7 8">
    <name type="scientific">Crocuta crocuta</name>
    <name type="common">Spotted hyena</name>
    <dbReference type="NCBI Taxonomy" id="9678"/>
    <lineage>
        <taxon>Eukaryota</taxon>
        <taxon>Metazoa</taxon>
        <taxon>Chordata</taxon>
        <taxon>Craniata</taxon>
        <taxon>Vertebrata</taxon>
        <taxon>Euteleostomi</taxon>
        <taxon>Mammalia</taxon>
        <taxon>Eutheria</taxon>
        <taxon>Laurasiatheria</taxon>
        <taxon>Carnivora</taxon>
        <taxon>Feliformia</taxon>
        <taxon>Hyaenidae</taxon>
        <taxon>Crocuta</taxon>
    </lineage>
</organism>
<keyword evidence="4 5" id="KW-1015">Disulfide bond</keyword>
<feature type="non-terminal residue" evidence="7">
    <location>
        <position position="378"/>
    </location>
</feature>
<dbReference type="FunFam" id="2.10.70.10:FF:000054">
    <property type="entry name" value="Complement inhibitory factor H"/>
    <property type="match status" value="1"/>
</dbReference>
<feature type="domain" description="Sushi" evidence="6">
    <location>
        <begin position="145"/>
        <end position="201"/>
    </location>
</feature>
<evidence type="ECO:0000256" key="1">
    <source>
        <dbReference type="ARBA" id="ARBA00022659"/>
    </source>
</evidence>
<dbReference type="Gene3D" id="2.10.70.10">
    <property type="entry name" value="Complement Module, domain 1"/>
    <property type="match status" value="6"/>
</dbReference>
<comment type="caution">
    <text evidence="7">The sequence shown here is derived from an EMBL/GenBank/DDBJ whole genome shotgun (WGS) entry which is preliminary data.</text>
</comment>
<evidence type="ECO:0000259" key="6">
    <source>
        <dbReference type="PROSITE" id="PS50923"/>
    </source>
</evidence>
<feature type="disulfide bond" evidence="5">
    <location>
        <begin position="115"/>
        <end position="142"/>
    </location>
</feature>
<feature type="domain" description="Sushi" evidence="6">
    <location>
        <begin position="323"/>
        <end position="378"/>
    </location>
</feature>
<dbReference type="InterPro" id="IPR051503">
    <property type="entry name" value="ComplSys_Reg/VirEntry_Med"/>
</dbReference>
<dbReference type="PANTHER" id="PTHR45785:SF7">
    <property type="entry name" value="COMPLEMENT FACTOR H"/>
    <property type="match status" value="1"/>
</dbReference>
<keyword evidence="3" id="KW-0677">Repeat</keyword>
<comment type="caution">
    <text evidence="5">Lacks conserved residue(s) required for the propagation of feature annotation.</text>
</comment>
<dbReference type="SUPFAM" id="SSF57535">
    <property type="entry name" value="Complement control module/SCR domain"/>
    <property type="match status" value="6"/>
</dbReference>
<dbReference type="Proteomes" id="UP000475037">
    <property type="component" value="Unassembled WGS sequence"/>
</dbReference>
<dbReference type="CDD" id="cd00033">
    <property type="entry name" value="CCP"/>
    <property type="match status" value="4"/>
</dbReference>
<evidence type="ECO:0000256" key="5">
    <source>
        <dbReference type="PROSITE-ProRule" id="PRU00302"/>
    </source>
</evidence>
<evidence type="ECO:0000256" key="2">
    <source>
        <dbReference type="ARBA" id="ARBA00022729"/>
    </source>
</evidence>
<dbReference type="PANTHER" id="PTHR45785">
    <property type="entry name" value="COMPLEMENT FACTOR H-RELATED"/>
    <property type="match status" value="1"/>
</dbReference>
<name>A0A6G1BHS2_CROCR</name>
<feature type="domain" description="Sushi" evidence="6">
    <location>
        <begin position="20"/>
        <end position="80"/>
    </location>
</feature>
<dbReference type="PROSITE" id="PS50923">
    <property type="entry name" value="SUSHI"/>
    <property type="match status" value="5"/>
</dbReference>
<evidence type="ECO:0000313" key="7">
    <source>
        <dbReference type="EMBL" id="KAF0887470.1"/>
    </source>
</evidence>
<dbReference type="EMBL" id="VOAJ01000048">
    <property type="protein sequence ID" value="KAF0887470.1"/>
    <property type="molecule type" value="Genomic_DNA"/>
</dbReference>
<dbReference type="FunFam" id="2.10.70.10:FF:000014">
    <property type="entry name" value="Membrane cofactor protein"/>
    <property type="match status" value="1"/>
</dbReference>
<dbReference type="InterPro" id="IPR000436">
    <property type="entry name" value="Sushi_SCR_CCP_dom"/>
</dbReference>
<feature type="non-terminal residue" evidence="7">
    <location>
        <position position="1"/>
    </location>
</feature>
<keyword evidence="8" id="KW-1185">Reference proteome</keyword>
<feature type="domain" description="Sushi" evidence="6">
    <location>
        <begin position="202"/>
        <end position="259"/>
    </location>
</feature>
<evidence type="ECO:0000313" key="8">
    <source>
        <dbReference type="Proteomes" id="UP000475037"/>
    </source>
</evidence>
<evidence type="ECO:0000256" key="3">
    <source>
        <dbReference type="ARBA" id="ARBA00022737"/>
    </source>
</evidence>
<evidence type="ECO:0000256" key="4">
    <source>
        <dbReference type="ARBA" id="ARBA00023157"/>
    </source>
</evidence>
<proteinExistence type="predicted"/>
<gene>
    <name evidence="7" type="primary">Cfh_0</name>
    <name evidence="7" type="ORF">FOF47_R17505</name>
</gene>
<reference evidence="7 8" key="1">
    <citation type="submission" date="2019-11" db="EMBL/GenBank/DDBJ databases">
        <authorList>
            <person name="Yang C."/>
            <person name="Li F."/>
        </authorList>
    </citation>
    <scope>NUCLEOTIDE SEQUENCE [LARGE SCALE GENOMIC DNA]</scope>
    <source>
        <strain evidence="7">KB4526</strain>
        <tissue evidence="7">Muscle</tissue>
    </source>
</reference>
<dbReference type="InterPro" id="IPR035976">
    <property type="entry name" value="Sushi/SCR/CCP_sf"/>
</dbReference>
<feature type="domain" description="Sushi" evidence="6">
    <location>
        <begin position="81"/>
        <end position="144"/>
    </location>
</feature>
<keyword evidence="1 5" id="KW-0768">Sushi</keyword>
<keyword evidence="2" id="KW-0732">Signal</keyword>
<dbReference type="SMART" id="SM00032">
    <property type="entry name" value="CCP"/>
    <property type="match status" value="6"/>
</dbReference>